<protein>
    <submittedName>
        <fullName evidence="4">GEVED domain-containing protein</fullName>
    </submittedName>
</protein>
<feature type="signal peptide" evidence="2">
    <location>
        <begin position="1"/>
        <end position="22"/>
    </location>
</feature>
<dbReference type="PANTHER" id="PTHR34819:SF3">
    <property type="entry name" value="CELL SURFACE PROTEIN"/>
    <property type="match status" value="1"/>
</dbReference>
<dbReference type="InterPro" id="IPR036116">
    <property type="entry name" value="FN3_sf"/>
</dbReference>
<comment type="caution">
    <text evidence="4">The sequence shown here is derived from an EMBL/GenBank/DDBJ whole genome shotgun (WGS) entry which is preliminary data.</text>
</comment>
<sequence>MKKSLLLVLMGLALIEQVPLLAQRTPPPVCATPDLPDTQRKALSSQAATALRIKQATNAPLTGITYVPIRPHIIRRSNGTGGITLTKLNNVMAMANSYYLLNGTGIQFYFCGTTPDYIDNDVLYNSFTAFNESLVNGRDAFNALNQYYVNTFDSDIGGYAYFPSNSIVSTRSYILNEADEEDLGNRLIPHELGHNFSLYHTFGNGSTGTAELVTRGRGANCTTEGDELCDTPADPFGLPGATVTSINGCDTYSGTVVDAQGNRYTPSVTNIMSYYLPCVHDFTSGQYERIQAGLALRQSHTVYSLNYPPTPVNAPSNLVADIANGSVVLTWQDNANSEFGYFIDRSTSPTSGFLPIGGVGPNETRYVDSKAASYTVYYYRVRPSNATTAGISPVVSIKTPTCRPSYSSSTCTEGDGLASFTLNGVTLSQNSGCSIGGYSSNTAVSMDVTAGQSYTFAGTLLSSFYREGVSIWADLNRNGFFEPDQNERLYITPATLTSQFSGTLTLPASLTAGLLTLRVVVAYNVNPGDPCGIYTYGETEDYTLNVVDAPAASSGADLAISLQTSDRTPALNQPVTYSVTLFNNGPADATGIRWENRLPTGLTFLNGDAGVVGSSTAVGGSTSIALASGQSVTYSYRLRAAQVGTYVNAVQILNSDQPDPDSQPGSGTGDGQDDAASVDIRTRTGTTVVFTSPNPNQTPLPPVASNQPAPNPTKADLSLAINVSNRTPTLNKAITFTIRISNEGGLAASNVVVRDTLRSLAFLSSPTNMSVVNTGPTFVVIEGRVNSLPAGQSAELVFMATANTAGYIRNAAQIWSSSPPDPDSTPGSTSPTANNLNGEDDIGWIDLRVGF</sequence>
<evidence type="ECO:0000313" key="4">
    <source>
        <dbReference type="EMBL" id="MFD2573404.1"/>
    </source>
</evidence>
<evidence type="ECO:0000256" key="2">
    <source>
        <dbReference type="SAM" id="SignalP"/>
    </source>
</evidence>
<keyword evidence="5" id="KW-1185">Reference proteome</keyword>
<dbReference type="InterPro" id="IPR047589">
    <property type="entry name" value="DUF11_rpt"/>
</dbReference>
<feature type="region of interest" description="Disordered" evidence="1">
    <location>
        <begin position="654"/>
        <end position="676"/>
    </location>
</feature>
<gene>
    <name evidence="4" type="ORF">ACFSUS_22375</name>
</gene>
<dbReference type="InterPro" id="IPR003961">
    <property type="entry name" value="FN3_dom"/>
</dbReference>
<evidence type="ECO:0000313" key="5">
    <source>
        <dbReference type="Proteomes" id="UP001597469"/>
    </source>
</evidence>
<dbReference type="InterPro" id="IPR045474">
    <property type="entry name" value="GEVED"/>
</dbReference>
<keyword evidence="2" id="KW-0732">Signal</keyword>
<dbReference type="Pfam" id="PF20009">
    <property type="entry name" value="GEVED"/>
    <property type="match status" value="1"/>
</dbReference>
<reference evidence="5" key="1">
    <citation type="journal article" date="2019" name="Int. J. Syst. Evol. Microbiol.">
        <title>The Global Catalogue of Microorganisms (GCM) 10K type strain sequencing project: providing services to taxonomists for standard genome sequencing and annotation.</title>
        <authorList>
            <consortium name="The Broad Institute Genomics Platform"/>
            <consortium name="The Broad Institute Genome Sequencing Center for Infectious Disease"/>
            <person name="Wu L."/>
            <person name="Ma J."/>
        </authorList>
    </citation>
    <scope>NUCLEOTIDE SEQUENCE [LARGE SCALE GENOMIC DNA]</scope>
    <source>
        <strain evidence="5">KCTC 42805</strain>
    </source>
</reference>
<dbReference type="PROSITE" id="PS50853">
    <property type="entry name" value="FN3"/>
    <property type="match status" value="1"/>
</dbReference>
<organism evidence="4 5">
    <name type="scientific">Spirosoma soli</name>
    <dbReference type="NCBI Taxonomy" id="1770529"/>
    <lineage>
        <taxon>Bacteria</taxon>
        <taxon>Pseudomonadati</taxon>
        <taxon>Bacteroidota</taxon>
        <taxon>Cytophagia</taxon>
        <taxon>Cytophagales</taxon>
        <taxon>Cytophagaceae</taxon>
        <taxon>Spirosoma</taxon>
    </lineage>
</organism>
<dbReference type="Gene3D" id="3.40.390.10">
    <property type="entry name" value="Collagenase (Catalytic Domain)"/>
    <property type="match status" value="1"/>
</dbReference>
<evidence type="ECO:0000256" key="1">
    <source>
        <dbReference type="SAM" id="MobiDB-lite"/>
    </source>
</evidence>
<dbReference type="SUPFAM" id="SSF49265">
    <property type="entry name" value="Fibronectin type III"/>
    <property type="match status" value="1"/>
</dbReference>
<proteinExistence type="predicted"/>
<dbReference type="NCBIfam" id="TIGR01451">
    <property type="entry name" value="B_ant_repeat"/>
    <property type="match status" value="2"/>
</dbReference>
<name>A0ABW5MAZ5_9BACT</name>
<feature type="chain" id="PRO_5046833934" evidence="2">
    <location>
        <begin position="23"/>
        <end position="851"/>
    </location>
</feature>
<dbReference type="Gene3D" id="2.60.40.10">
    <property type="entry name" value="Immunoglobulins"/>
    <property type="match status" value="3"/>
</dbReference>
<dbReference type="Pfam" id="PF05572">
    <property type="entry name" value="Peptidase_M43"/>
    <property type="match status" value="1"/>
</dbReference>
<dbReference type="SUPFAM" id="SSF55486">
    <property type="entry name" value="Metalloproteases ('zincins'), catalytic domain"/>
    <property type="match status" value="1"/>
</dbReference>
<dbReference type="InterPro" id="IPR001434">
    <property type="entry name" value="OmcB-like_DUF11"/>
</dbReference>
<dbReference type="InterPro" id="IPR013783">
    <property type="entry name" value="Ig-like_fold"/>
</dbReference>
<dbReference type="InterPro" id="IPR024079">
    <property type="entry name" value="MetalloPept_cat_dom_sf"/>
</dbReference>
<feature type="region of interest" description="Disordered" evidence="1">
    <location>
        <begin position="688"/>
        <end position="715"/>
    </location>
</feature>
<dbReference type="RefSeq" id="WP_381526029.1">
    <property type="nucleotide sequence ID" value="NZ_JBHULN010000017.1"/>
</dbReference>
<dbReference type="PANTHER" id="PTHR34819">
    <property type="entry name" value="LARGE CYSTEINE-RICH PERIPLASMIC PROTEIN OMCB"/>
    <property type="match status" value="1"/>
</dbReference>
<dbReference type="EMBL" id="JBHULN010000017">
    <property type="protein sequence ID" value="MFD2573404.1"/>
    <property type="molecule type" value="Genomic_DNA"/>
</dbReference>
<evidence type="ECO:0000259" key="3">
    <source>
        <dbReference type="PROSITE" id="PS50853"/>
    </source>
</evidence>
<dbReference type="InterPro" id="IPR008754">
    <property type="entry name" value="Peptidase_M43"/>
</dbReference>
<dbReference type="Pfam" id="PF01345">
    <property type="entry name" value="DUF11"/>
    <property type="match status" value="2"/>
</dbReference>
<feature type="region of interest" description="Disordered" evidence="1">
    <location>
        <begin position="815"/>
        <end position="839"/>
    </location>
</feature>
<accession>A0ABW5MAZ5</accession>
<feature type="domain" description="Fibronectin type-III" evidence="3">
    <location>
        <begin position="308"/>
        <end position="405"/>
    </location>
</feature>
<dbReference type="CDD" id="cd00063">
    <property type="entry name" value="FN3"/>
    <property type="match status" value="1"/>
</dbReference>
<dbReference type="Proteomes" id="UP001597469">
    <property type="component" value="Unassembled WGS sequence"/>
</dbReference>
<dbReference type="InterPro" id="IPR051172">
    <property type="entry name" value="Chlamydia_OmcB"/>
</dbReference>